<dbReference type="AlphaFoldDB" id="B4REP3"/>
<dbReference type="RefSeq" id="WP_012522711.1">
    <property type="nucleotide sequence ID" value="NC_011144.1"/>
</dbReference>
<dbReference type="InterPro" id="IPR000843">
    <property type="entry name" value="HTH_LacI"/>
</dbReference>
<sequence>MATIQDVARDAGVSTATVSRVLSAPERVAEATRARVLESVERLGYAPNVAAKSLRTLKTGKILVTVPDISNPFFSQVIRGVEEAATAAGYAVLLGDTRQEAAREDQYALLLRRKEADGLIFLGHRLPPALAELVAAQGAKAPIVNGCEFSPELGVPSAHIDNARAAAEAMEHLYGLGHRRVGVITGPLASPLSRDRLAGVQAAAARRGAWGLNIVQGDFSIESGLAQTLALLDAEPRPTAIFCFSDEMAMGALTALRRRGLSCPADVSVVGFDDIRYARHMDPPLTTVSQPKEAIGHEVVRLLLDVLSGRVDTVRHVTLAHRLVIRASTGPAFGPAAG</sequence>
<dbReference type="eggNOG" id="COG1609">
    <property type="taxonomic scope" value="Bacteria"/>
</dbReference>
<dbReference type="PROSITE" id="PS50932">
    <property type="entry name" value="HTH_LACI_2"/>
    <property type="match status" value="1"/>
</dbReference>
<dbReference type="OrthoDB" id="128688at2"/>
<feature type="domain" description="HTH lacI-type" evidence="4">
    <location>
        <begin position="2"/>
        <end position="56"/>
    </location>
</feature>
<dbReference type="InterPro" id="IPR028082">
    <property type="entry name" value="Peripla_BP_I"/>
</dbReference>
<dbReference type="PROSITE" id="PS00356">
    <property type="entry name" value="HTH_LACI_1"/>
    <property type="match status" value="1"/>
</dbReference>
<dbReference type="PANTHER" id="PTHR30146">
    <property type="entry name" value="LACI-RELATED TRANSCRIPTIONAL REPRESSOR"/>
    <property type="match status" value="1"/>
</dbReference>
<gene>
    <name evidence="5" type="ordered locus">PHZ_c2158</name>
</gene>
<evidence type="ECO:0000313" key="6">
    <source>
        <dbReference type="Proteomes" id="UP000001868"/>
    </source>
</evidence>
<dbReference type="SMART" id="SM00354">
    <property type="entry name" value="HTH_LACI"/>
    <property type="match status" value="1"/>
</dbReference>
<organism evidence="5 6">
    <name type="scientific">Phenylobacterium zucineum (strain HLK1)</name>
    <dbReference type="NCBI Taxonomy" id="450851"/>
    <lineage>
        <taxon>Bacteria</taxon>
        <taxon>Pseudomonadati</taxon>
        <taxon>Pseudomonadota</taxon>
        <taxon>Alphaproteobacteria</taxon>
        <taxon>Caulobacterales</taxon>
        <taxon>Caulobacteraceae</taxon>
        <taxon>Phenylobacterium</taxon>
    </lineage>
</organism>
<dbReference type="GO" id="GO:0003700">
    <property type="term" value="F:DNA-binding transcription factor activity"/>
    <property type="evidence" value="ECO:0007669"/>
    <property type="project" value="TreeGrafter"/>
</dbReference>
<evidence type="ECO:0000256" key="2">
    <source>
        <dbReference type="ARBA" id="ARBA00023125"/>
    </source>
</evidence>
<keyword evidence="3" id="KW-0804">Transcription</keyword>
<dbReference type="InterPro" id="IPR046335">
    <property type="entry name" value="LacI/GalR-like_sensor"/>
</dbReference>
<keyword evidence="6" id="KW-1185">Reference proteome</keyword>
<dbReference type="CDD" id="cd06284">
    <property type="entry name" value="PBP1_LacI-like"/>
    <property type="match status" value="1"/>
</dbReference>
<evidence type="ECO:0000256" key="3">
    <source>
        <dbReference type="ARBA" id="ARBA00023163"/>
    </source>
</evidence>
<dbReference type="Gene3D" id="3.40.50.2300">
    <property type="match status" value="2"/>
</dbReference>
<keyword evidence="2" id="KW-0238">DNA-binding</keyword>
<dbReference type="PRINTS" id="PR00036">
    <property type="entry name" value="HTHLACI"/>
</dbReference>
<dbReference type="Pfam" id="PF00356">
    <property type="entry name" value="LacI"/>
    <property type="match status" value="1"/>
</dbReference>
<dbReference type="CDD" id="cd01392">
    <property type="entry name" value="HTH_LacI"/>
    <property type="match status" value="1"/>
</dbReference>
<dbReference type="InterPro" id="IPR010982">
    <property type="entry name" value="Lambda_DNA-bd_dom_sf"/>
</dbReference>
<dbReference type="KEGG" id="pzu:PHZ_c2158"/>
<evidence type="ECO:0000256" key="1">
    <source>
        <dbReference type="ARBA" id="ARBA00023015"/>
    </source>
</evidence>
<dbReference type="Gene3D" id="1.10.260.40">
    <property type="entry name" value="lambda repressor-like DNA-binding domains"/>
    <property type="match status" value="1"/>
</dbReference>
<evidence type="ECO:0000313" key="5">
    <source>
        <dbReference type="EMBL" id="ACG78569.1"/>
    </source>
</evidence>
<evidence type="ECO:0000259" key="4">
    <source>
        <dbReference type="PROSITE" id="PS50932"/>
    </source>
</evidence>
<dbReference type="STRING" id="450851.PHZ_c2158"/>
<dbReference type="SUPFAM" id="SSF47413">
    <property type="entry name" value="lambda repressor-like DNA-binding domains"/>
    <property type="match status" value="1"/>
</dbReference>
<dbReference type="Proteomes" id="UP000001868">
    <property type="component" value="Chromosome"/>
</dbReference>
<dbReference type="SUPFAM" id="SSF53822">
    <property type="entry name" value="Periplasmic binding protein-like I"/>
    <property type="match status" value="1"/>
</dbReference>
<dbReference type="PANTHER" id="PTHR30146:SF109">
    <property type="entry name" value="HTH-TYPE TRANSCRIPTIONAL REGULATOR GALS"/>
    <property type="match status" value="1"/>
</dbReference>
<name>B4REP3_PHEZH</name>
<dbReference type="HOGENOM" id="CLU_037628_6_1_5"/>
<protein>
    <submittedName>
        <fullName evidence="5">Transcriptional regulator, LacI family</fullName>
    </submittedName>
</protein>
<accession>B4REP3</accession>
<dbReference type="Pfam" id="PF13377">
    <property type="entry name" value="Peripla_BP_3"/>
    <property type="match status" value="1"/>
</dbReference>
<dbReference type="EMBL" id="CP000747">
    <property type="protein sequence ID" value="ACG78569.1"/>
    <property type="molecule type" value="Genomic_DNA"/>
</dbReference>
<keyword evidence="1" id="KW-0805">Transcription regulation</keyword>
<proteinExistence type="predicted"/>
<dbReference type="GO" id="GO:0000976">
    <property type="term" value="F:transcription cis-regulatory region binding"/>
    <property type="evidence" value="ECO:0007669"/>
    <property type="project" value="TreeGrafter"/>
</dbReference>
<reference evidence="5 6" key="1">
    <citation type="journal article" date="2008" name="BMC Genomics">
        <title>Complete genome of Phenylobacterium zucineum - a novel facultative intracellular bacterium isolated from human erythroleukemia cell line K562.</title>
        <authorList>
            <person name="Luo Y."/>
            <person name="Xu X."/>
            <person name="Ding Z."/>
            <person name="Liu Z."/>
            <person name="Zhang B."/>
            <person name="Yan Z."/>
            <person name="Sun J."/>
            <person name="Hu S."/>
            <person name="Hu X."/>
        </authorList>
    </citation>
    <scope>NUCLEOTIDE SEQUENCE [LARGE SCALE GENOMIC DNA]</scope>
    <source>
        <strain evidence="5 6">HLK1</strain>
    </source>
</reference>